<dbReference type="UniPathway" id="UPA00558">
    <property type="reaction ID" value="UER00742"/>
</dbReference>
<evidence type="ECO:0000313" key="9">
    <source>
        <dbReference type="Proteomes" id="UP000000759"/>
    </source>
</evidence>
<evidence type="ECO:0000256" key="1">
    <source>
        <dbReference type="ARBA" id="ARBA00005189"/>
    </source>
</evidence>
<keyword evidence="6" id="KW-0472">Membrane</keyword>
<dbReference type="GO" id="GO:0005737">
    <property type="term" value="C:cytoplasm"/>
    <property type="evidence" value="ECO:0007669"/>
    <property type="project" value="TreeGrafter"/>
</dbReference>
<feature type="compositionally biased region" description="Gly residues" evidence="5">
    <location>
        <begin position="7"/>
        <end position="18"/>
    </location>
</feature>
<dbReference type="SUPFAM" id="SSF52374">
    <property type="entry name" value="Nucleotidylyl transferase"/>
    <property type="match status" value="1"/>
</dbReference>
<dbReference type="OMA" id="QIHVVAF"/>
<dbReference type="eggNOG" id="KOG2804">
    <property type="taxonomic scope" value="Eukaryota"/>
</dbReference>
<dbReference type="EC" id="2.7.7.14" evidence="3"/>
<dbReference type="Gene3D" id="1.20.120.1760">
    <property type="match status" value="1"/>
</dbReference>
<feature type="compositionally biased region" description="Low complexity" evidence="5">
    <location>
        <begin position="19"/>
        <end position="32"/>
    </location>
</feature>
<feature type="region of interest" description="Disordered" evidence="5">
    <location>
        <begin position="1"/>
        <end position="32"/>
    </location>
</feature>
<dbReference type="InterPro" id="IPR043130">
    <property type="entry name" value="CDP-OH_PTrfase_TM_dom"/>
</dbReference>
<evidence type="ECO:0000313" key="8">
    <source>
        <dbReference type="EMBL" id="EEC50279.1"/>
    </source>
</evidence>
<dbReference type="AlphaFoldDB" id="B7FUK6"/>
<dbReference type="PANTHER" id="PTHR45780:SF1">
    <property type="entry name" value="ETHANOLAMINE-PHOSPHATE CYTIDYLYLTRANSFERASE"/>
    <property type="match status" value="1"/>
</dbReference>
<dbReference type="RefSeq" id="XP_002178614.1">
    <property type="nucleotide sequence ID" value="XM_002178578.1"/>
</dbReference>
<dbReference type="GeneID" id="7198090"/>
<dbReference type="NCBIfam" id="TIGR00125">
    <property type="entry name" value="cyt_tran_rel"/>
    <property type="match status" value="1"/>
</dbReference>
<reference evidence="9" key="2">
    <citation type="submission" date="2008-08" db="EMBL/GenBank/DDBJ databases">
        <authorList>
            <consortium name="Diatom Consortium"/>
            <person name="Grigoriev I."/>
            <person name="Grimwood J."/>
            <person name="Kuo A."/>
            <person name="Otillar R.P."/>
            <person name="Salamov A."/>
            <person name="Detter J.C."/>
            <person name="Lindquist E."/>
            <person name="Shapiro H."/>
            <person name="Lucas S."/>
            <person name="Glavina del Rio T."/>
            <person name="Pitluck S."/>
            <person name="Rokhsar D."/>
            <person name="Bowler C."/>
        </authorList>
    </citation>
    <scope>GENOME REANNOTATION</scope>
    <source>
        <strain evidence="9">CCAP 1055/1</strain>
    </source>
</reference>
<dbReference type="STRING" id="556484.B7FUK6"/>
<dbReference type="HOGENOM" id="CLU_539189_0_0_1"/>
<organism evidence="8 9">
    <name type="scientific">Phaeodactylum tricornutum (strain CCAP 1055/1)</name>
    <dbReference type="NCBI Taxonomy" id="556484"/>
    <lineage>
        <taxon>Eukaryota</taxon>
        <taxon>Sar</taxon>
        <taxon>Stramenopiles</taxon>
        <taxon>Ochrophyta</taxon>
        <taxon>Bacillariophyta</taxon>
        <taxon>Bacillariophyceae</taxon>
        <taxon>Bacillariophycidae</taxon>
        <taxon>Naviculales</taxon>
        <taxon>Phaeodactylaceae</taxon>
        <taxon>Phaeodactylum</taxon>
    </lineage>
</organism>
<protein>
    <recommendedName>
        <fullName evidence="3">ethanolamine-phosphate cytidylyltransferase</fullName>
        <ecNumber evidence="3">2.7.7.14</ecNumber>
    </recommendedName>
    <alternativeName>
        <fullName evidence="4">CTP:phosphoethanolamine cytidylyltransferase</fullName>
    </alternativeName>
</protein>
<evidence type="ECO:0000256" key="2">
    <source>
        <dbReference type="ARBA" id="ARBA00024191"/>
    </source>
</evidence>
<proteinExistence type="predicted"/>
<dbReference type="EMBL" id="CM000607">
    <property type="protein sequence ID" value="EEC50279.1"/>
    <property type="molecule type" value="Genomic_DNA"/>
</dbReference>
<evidence type="ECO:0000256" key="3">
    <source>
        <dbReference type="ARBA" id="ARBA00024221"/>
    </source>
</evidence>
<name>B7FUK6_PHATC</name>
<dbReference type="KEGG" id="pti:PHATRDRAFT_44584"/>
<feature type="transmembrane region" description="Helical" evidence="6">
    <location>
        <begin position="346"/>
        <end position="370"/>
    </location>
</feature>
<keyword evidence="6" id="KW-1133">Transmembrane helix</keyword>
<keyword evidence="9" id="KW-1185">Reference proteome</keyword>
<dbReference type="Pfam" id="PF01467">
    <property type="entry name" value="CTP_transf_like"/>
    <property type="match status" value="1"/>
</dbReference>
<feature type="transmembrane region" description="Helical" evidence="6">
    <location>
        <begin position="113"/>
        <end position="135"/>
    </location>
</feature>
<dbReference type="GO" id="GO:0004306">
    <property type="term" value="F:ethanolamine-phosphate cytidylyltransferase activity"/>
    <property type="evidence" value="ECO:0007669"/>
    <property type="project" value="UniProtKB-EC"/>
</dbReference>
<dbReference type="InterPro" id="IPR044608">
    <property type="entry name" value="Ect1/PCYT2"/>
</dbReference>
<evidence type="ECO:0000259" key="7">
    <source>
        <dbReference type="Pfam" id="PF01467"/>
    </source>
</evidence>
<evidence type="ECO:0000256" key="6">
    <source>
        <dbReference type="SAM" id="Phobius"/>
    </source>
</evidence>
<dbReference type="InterPro" id="IPR004821">
    <property type="entry name" value="Cyt_trans-like"/>
</dbReference>
<dbReference type="OrthoDB" id="40021at2759"/>
<keyword evidence="6" id="KW-0812">Transmembrane</keyword>
<gene>
    <name evidence="8" type="ORF">PHATRDRAFT_44584</name>
</gene>
<feature type="transmembrane region" description="Helical" evidence="6">
    <location>
        <begin position="87"/>
        <end position="107"/>
    </location>
</feature>
<dbReference type="InParanoid" id="B7FUK6"/>
<comment type="pathway">
    <text evidence="1">Lipid metabolism.</text>
</comment>
<feature type="domain" description="Cytidyltransferase-like" evidence="7">
    <location>
        <begin position="391"/>
        <end position="521"/>
    </location>
</feature>
<comment type="pathway">
    <text evidence="2">Phospholipid metabolism; phosphatidylethanolamine biosynthesis; phosphatidylethanolamine from ethanolamine: step 2/3.</text>
</comment>
<feature type="transmembrane region" description="Helical" evidence="6">
    <location>
        <begin position="313"/>
        <end position="334"/>
    </location>
</feature>
<dbReference type="PaxDb" id="2850-Phatr44584"/>
<dbReference type="GO" id="GO:0006646">
    <property type="term" value="P:phosphatidylethanolamine biosynthetic process"/>
    <property type="evidence" value="ECO:0007669"/>
    <property type="project" value="UniProtKB-UniPathway"/>
</dbReference>
<evidence type="ECO:0000256" key="4">
    <source>
        <dbReference type="ARBA" id="ARBA00031473"/>
    </source>
</evidence>
<dbReference type="InterPro" id="IPR014729">
    <property type="entry name" value="Rossmann-like_a/b/a_fold"/>
</dbReference>
<reference evidence="8 9" key="1">
    <citation type="journal article" date="2008" name="Nature">
        <title>The Phaeodactylum genome reveals the evolutionary history of diatom genomes.</title>
        <authorList>
            <person name="Bowler C."/>
            <person name="Allen A.E."/>
            <person name="Badger J.H."/>
            <person name="Grimwood J."/>
            <person name="Jabbari K."/>
            <person name="Kuo A."/>
            <person name="Maheswari U."/>
            <person name="Martens C."/>
            <person name="Maumus F."/>
            <person name="Otillar R.P."/>
            <person name="Rayko E."/>
            <person name="Salamov A."/>
            <person name="Vandepoele K."/>
            <person name="Beszteri B."/>
            <person name="Gruber A."/>
            <person name="Heijde M."/>
            <person name="Katinka M."/>
            <person name="Mock T."/>
            <person name="Valentin K."/>
            <person name="Verret F."/>
            <person name="Berges J.A."/>
            <person name="Brownlee C."/>
            <person name="Cadoret J.P."/>
            <person name="Chiovitti A."/>
            <person name="Choi C.J."/>
            <person name="Coesel S."/>
            <person name="De Martino A."/>
            <person name="Detter J.C."/>
            <person name="Durkin C."/>
            <person name="Falciatore A."/>
            <person name="Fournet J."/>
            <person name="Haruta M."/>
            <person name="Huysman M.J."/>
            <person name="Jenkins B.D."/>
            <person name="Jiroutova K."/>
            <person name="Jorgensen R.E."/>
            <person name="Joubert Y."/>
            <person name="Kaplan A."/>
            <person name="Kroger N."/>
            <person name="Kroth P.G."/>
            <person name="La Roche J."/>
            <person name="Lindquist E."/>
            <person name="Lommer M."/>
            <person name="Martin-Jezequel V."/>
            <person name="Lopez P.J."/>
            <person name="Lucas S."/>
            <person name="Mangogna M."/>
            <person name="McGinnis K."/>
            <person name="Medlin L.K."/>
            <person name="Montsant A."/>
            <person name="Oudot-Le Secq M.P."/>
            <person name="Napoli C."/>
            <person name="Obornik M."/>
            <person name="Parker M.S."/>
            <person name="Petit J.L."/>
            <person name="Porcel B.M."/>
            <person name="Poulsen N."/>
            <person name="Robison M."/>
            <person name="Rychlewski L."/>
            <person name="Rynearson T.A."/>
            <person name="Schmutz J."/>
            <person name="Shapiro H."/>
            <person name="Siaut M."/>
            <person name="Stanley M."/>
            <person name="Sussman M.R."/>
            <person name="Taylor A.R."/>
            <person name="Vardi A."/>
            <person name="von Dassow P."/>
            <person name="Vyverman W."/>
            <person name="Willis A."/>
            <person name="Wyrwicz L.S."/>
            <person name="Rokhsar D.S."/>
            <person name="Weissenbach J."/>
            <person name="Armbrust E.V."/>
            <person name="Green B.R."/>
            <person name="Van de Peer Y."/>
            <person name="Grigoriev I.V."/>
        </authorList>
    </citation>
    <scope>NUCLEOTIDE SEQUENCE [LARGE SCALE GENOMIC DNA]</scope>
    <source>
        <strain evidence="8 9">CCAP 1055/1</strain>
    </source>
</reference>
<dbReference type="PANTHER" id="PTHR45780">
    <property type="entry name" value="ETHANOLAMINE-PHOSPHATE CYTIDYLYLTRANSFERASE"/>
    <property type="match status" value="1"/>
</dbReference>
<evidence type="ECO:0000256" key="5">
    <source>
        <dbReference type="SAM" id="MobiDB-lite"/>
    </source>
</evidence>
<sequence>MNTGNGWPNGGTMNGSGSGVVRSSSSAGDLGSSPVVRATEGWLELFLTPPEKYFFSRWEEIIRDRSLVHNNTRWIFQYLATFLPDNLAPNVITLAGFLLLGNAWYITNTYGEYYPIGCTVLCCIHIFLFFIFNSLTGLHADRIRQHTALSDFFKYACDSASTVWLLMLTTYCLGASLETQWYAVQASQLVLLLKHLSAFKRHAGLRYSPTAGPGEVLMTCNTLLVARVVLGLDHLQQIYDKVMFSVMGILDMEYELTGGELVRLTYYTLFVASVVQALRLQEPHGWTRFGLTSSLMMRLVPALLLQWDVSFPLIVMDVVCDGFFLAVLTSDLILAKMSNRELHAWVVLMSLAAVLSYSTILILVAVYYVAVFSDLCFYLNLPLLATCRNVYCDGIYDLCHIGHKRAFQNALSLGNRLLVGVVGDEDASHYKRPPVMSHAERCAEVEACKAVTKVIQNAPCFGLTQAFLDEHQIHVVAFGEEYLTKYKNPDDDPYYGYVRKIGIAYPLPRTNTLSTTDLIERIHKASLEKNSPT</sequence>
<dbReference type="Gene3D" id="3.40.50.620">
    <property type="entry name" value="HUPs"/>
    <property type="match status" value="1"/>
</dbReference>
<dbReference type="Proteomes" id="UP000000759">
    <property type="component" value="Chromosome 4"/>
</dbReference>
<accession>B7FUK6</accession>